<dbReference type="PROSITE" id="PS51257">
    <property type="entry name" value="PROKAR_LIPOPROTEIN"/>
    <property type="match status" value="1"/>
</dbReference>
<evidence type="ECO:0000313" key="2">
    <source>
        <dbReference type="EMBL" id="CAD7286704.1"/>
    </source>
</evidence>
<comment type="caution">
    <text evidence="2">The sequence shown here is derived from an EMBL/GenBank/DDBJ whole genome shotgun (WGS) entry which is preliminary data.</text>
</comment>
<dbReference type="InterPro" id="IPR019734">
    <property type="entry name" value="TPR_rpt"/>
</dbReference>
<proteinExistence type="predicted"/>
<dbReference type="PROSITE" id="PS50005">
    <property type="entry name" value="TPR"/>
    <property type="match status" value="1"/>
</dbReference>
<dbReference type="PIRSF" id="PIRSF020555">
    <property type="entry name" value="UCP020555"/>
    <property type="match status" value="1"/>
</dbReference>
<dbReference type="EMBL" id="CAJHOF010000001">
    <property type="protein sequence ID" value="CAD7286704.1"/>
    <property type="molecule type" value="Genomic_DNA"/>
</dbReference>
<accession>A0ABN7K2H3</accession>
<protein>
    <recommendedName>
        <fullName evidence="4">DUF4810 domain-containing protein</fullName>
    </recommendedName>
</protein>
<reference evidence="2 3" key="1">
    <citation type="submission" date="2020-11" db="EMBL/GenBank/DDBJ databases">
        <authorList>
            <person name="Peeters C."/>
        </authorList>
    </citation>
    <scope>NUCLEOTIDE SEQUENCE [LARGE SCALE GENOMIC DNA]</scope>
    <source>
        <strain evidence="2 3">LMG 7974</strain>
    </source>
</reference>
<evidence type="ECO:0000256" key="1">
    <source>
        <dbReference type="PROSITE-ProRule" id="PRU00339"/>
    </source>
</evidence>
<sequence>MKKYSFFSLVFFLILITGCGTSQSRSIYYWDGAYTKATYKYLSQDYDASEQMAQLEQTIQKAYEKGAKVPPGLYAHLGLLYSNAGNLTQANAYFEKEVREYPESREFIAFLLSDKNKKAKK</sequence>
<organism evidence="2 3">
    <name type="scientific">Campylobacter majalis</name>
    <dbReference type="NCBI Taxonomy" id="2790656"/>
    <lineage>
        <taxon>Bacteria</taxon>
        <taxon>Pseudomonadati</taxon>
        <taxon>Campylobacterota</taxon>
        <taxon>Epsilonproteobacteria</taxon>
        <taxon>Campylobacterales</taxon>
        <taxon>Campylobacteraceae</taxon>
        <taxon>Campylobacter</taxon>
    </lineage>
</organism>
<gene>
    <name evidence="2" type="ORF">LMG7974_00042</name>
</gene>
<dbReference type="RefSeq" id="WP_229931870.1">
    <property type="nucleotide sequence ID" value="NZ_CAJHOF010000001.1"/>
</dbReference>
<feature type="repeat" description="TPR" evidence="1">
    <location>
        <begin position="71"/>
        <end position="104"/>
    </location>
</feature>
<evidence type="ECO:0008006" key="4">
    <source>
        <dbReference type="Google" id="ProtNLM"/>
    </source>
</evidence>
<evidence type="ECO:0000313" key="3">
    <source>
        <dbReference type="Proteomes" id="UP000789803"/>
    </source>
</evidence>
<dbReference type="Gene3D" id="1.25.40.10">
    <property type="entry name" value="Tetratricopeptide repeat domain"/>
    <property type="match status" value="1"/>
</dbReference>
<dbReference type="Proteomes" id="UP000789803">
    <property type="component" value="Unassembled WGS sequence"/>
</dbReference>
<dbReference type="Pfam" id="PF16068">
    <property type="entry name" value="DUF4810"/>
    <property type="match status" value="1"/>
</dbReference>
<keyword evidence="1" id="KW-0802">TPR repeat</keyword>
<keyword evidence="3" id="KW-1185">Reference proteome</keyword>
<dbReference type="InterPro" id="IPR014508">
    <property type="entry name" value="UCP020555_TPR-like"/>
</dbReference>
<name>A0ABN7K2H3_9BACT</name>
<dbReference type="InterPro" id="IPR011990">
    <property type="entry name" value="TPR-like_helical_dom_sf"/>
</dbReference>